<name>A0A133U8P2_9EURY</name>
<protein>
    <submittedName>
        <fullName evidence="1">Uncharacterized protein</fullName>
    </submittedName>
</protein>
<evidence type="ECO:0000313" key="2">
    <source>
        <dbReference type="Proteomes" id="UP000070184"/>
    </source>
</evidence>
<dbReference type="Proteomes" id="UP000070184">
    <property type="component" value="Unassembled WGS sequence"/>
</dbReference>
<organism evidence="1 2">
    <name type="scientific">candidate division MSBL1 archaeon SCGC-AAA259B11</name>
    <dbReference type="NCBI Taxonomy" id="1698260"/>
    <lineage>
        <taxon>Archaea</taxon>
        <taxon>Methanobacteriati</taxon>
        <taxon>Methanobacteriota</taxon>
        <taxon>candidate division MSBL1</taxon>
    </lineage>
</organism>
<dbReference type="AlphaFoldDB" id="A0A133U8P2"/>
<reference evidence="1 2" key="1">
    <citation type="journal article" date="2016" name="Sci. Rep.">
        <title>Metabolic traits of an uncultured archaeal lineage -MSBL1- from brine pools of the Red Sea.</title>
        <authorList>
            <person name="Mwirichia R."/>
            <person name="Alam I."/>
            <person name="Rashid M."/>
            <person name="Vinu M."/>
            <person name="Ba-Alawi W."/>
            <person name="Anthony Kamau A."/>
            <person name="Kamanda Ngugi D."/>
            <person name="Goker M."/>
            <person name="Klenk H.P."/>
            <person name="Bajic V."/>
            <person name="Stingl U."/>
        </authorList>
    </citation>
    <scope>NUCLEOTIDE SEQUENCE [LARGE SCALE GENOMIC DNA]</scope>
    <source>
        <strain evidence="1">SCGC-AAA259B11</strain>
    </source>
</reference>
<proteinExistence type="predicted"/>
<keyword evidence="2" id="KW-1185">Reference proteome</keyword>
<sequence length="59" mass="7093">MKMSDGFEDMTEDENWRKDLDKPLDKRMEKFTDYLKFLAEHFGKASIESKNYIRGSRRG</sequence>
<accession>A0A133U8P2</accession>
<evidence type="ECO:0000313" key="1">
    <source>
        <dbReference type="EMBL" id="KXA90548.1"/>
    </source>
</evidence>
<dbReference type="EMBL" id="LHXK01000003">
    <property type="protein sequence ID" value="KXA90548.1"/>
    <property type="molecule type" value="Genomic_DNA"/>
</dbReference>
<gene>
    <name evidence="1" type="ORF">AKJ61_00480</name>
</gene>
<comment type="caution">
    <text evidence="1">The sequence shown here is derived from an EMBL/GenBank/DDBJ whole genome shotgun (WGS) entry which is preliminary data.</text>
</comment>